<dbReference type="PROSITE" id="PS50043">
    <property type="entry name" value="HTH_LUXR_2"/>
    <property type="match status" value="1"/>
</dbReference>
<evidence type="ECO:0000256" key="3">
    <source>
        <dbReference type="ARBA" id="ARBA00023125"/>
    </source>
</evidence>
<dbReference type="SUPFAM" id="SSF52172">
    <property type="entry name" value="CheY-like"/>
    <property type="match status" value="1"/>
</dbReference>
<dbReference type="Pfam" id="PF00072">
    <property type="entry name" value="Response_reg"/>
    <property type="match status" value="1"/>
</dbReference>
<organism evidence="9 10">
    <name type="scientific">Actinomadura graeca</name>
    <dbReference type="NCBI Taxonomy" id="2750812"/>
    <lineage>
        <taxon>Bacteria</taxon>
        <taxon>Bacillati</taxon>
        <taxon>Actinomycetota</taxon>
        <taxon>Actinomycetes</taxon>
        <taxon>Streptosporangiales</taxon>
        <taxon>Thermomonosporaceae</taxon>
        <taxon>Actinomadura</taxon>
    </lineage>
</organism>
<evidence type="ECO:0000256" key="1">
    <source>
        <dbReference type="ARBA" id="ARBA00022553"/>
    </source>
</evidence>
<feature type="compositionally biased region" description="Basic and acidic residues" evidence="6">
    <location>
        <begin position="217"/>
        <end position="229"/>
    </location>
</feature>
<keyword evidence="2" id="KW-0805">Transcription regulation</keyword>
<dbReference type="InterPro" id="IPR000792">
    <property type="entry name" value="Tscrpt_reg_LuxR_C"/>
</dbReference>
<feature type="domain" description="Response regulatory" evidence="8">
    <location>
        <begin position="12"/>
        <end position="130"/>
    </location>
</feature>
<dbReference type="SUPFAM" id="SSF46894">
    <property type="entry name" value="C-terminal effector domain of the bipartite response regulators"/>
    <property type="match status" value="1"/>
</dbReference>
<dbReference type="InterPro" id="IPR039420">
    <property type="entry name" value="WalR-like"/>
</dbReference>
<dbReference type="Proteomes" id="UP001049518">
    <property type="component" value="Chromosome"/>
</dbReference>
<evidence type="ECO:0000256" key="2">
    <source>
        <dbReference type="ARBA" id="ARBA00023015"/>
    </source>
</evidence>
<dbReference type="PROSITE" id="PS50110">
    <property type="entry name" value="RESPONSE_REGULATORY"/>
    <property type="match status" value="1"/>
</dbReference>
<evidence type="ECO:0000256" key="6">
    <source>
        <dbReference type="SAM" id="MobiDB-lite"/>
    </source>
</evidence>
<dbReference type="SMART" id="SM00421">
    <property type="entry name" value="HTH_LUXR"/>
    <property type="match status" value="1"/>
</dbReference>
<dbReference type="EMBL" id="CP059572">
    <property type="protein sequence ID" value="QXJ21796.1"/>
    <property type="molecule type" value="Genomic_DNA"/>
</dbReference>
<dbReference type="InterPro" id="IPR001789">
    <property type="entry name" value="Sig_transdc_resp-reg_receiver"/>
</dbReference>
<feature type="modified residue" description="4-aspartylphosphate" evidence="5">
    <location>
        <position position="63"/>
    </location>
</feature>
<dbReference type="InterPro" id="IPR011006">
    <property type="entry name" value="CheY-like_superfamily"/>
</dbReference>
<evidence type="ECO:0000313" key="9">
    <source>
        <dbReference type="EMBL" id="QXJ21796.1"/>
    </source>
</evidence>
<evidence type="ECO:0000256" key="5">
    <source>
        <dbReference type="PROSITE-ProRule" id="PRU00169"/>
    </source>
</evidence>
<dbReference type="RefSeq" id="WP_231334972.1">
    <property type="nucleotide sequence ID" value="NZ_CP059572.1"/>
</dbReference>
<dbReference type="CDD" id="cd17535">
    <property type="entry name" value="REC_NarL-like"/>
    <property type="match status" value="1"/>
</dbReference>
<dbReference type="PANTHER" id="PTHR43214:SF24">
    <property type="entry name" value="TRANSCRIPTIONAL REGULATORY PROTEIN NARL-RELATED"/>
    <property type="match status" value="1"/>
</dbReference>
<dbReference type="CDD" id="cd06170">
    <property type="entry name" value="LuxR_C_like"/>
    <property type="match status" value="1"/>
</dbReference>
<dbReference type="PRINTS" id="PR00038">
    <property type="entry name" value="HTHLUXR"/>
</dbReference>
<dbReference type="SMART" id="SM00448">
    <property type="entry name" value="REC"/>
    <property type="match status" value="1"/>
</dbReference>
<dbReference type="PANTHER" id="PTHR43214">
    <property type="entry name" value="TWO-COMPONENT RESPONSE REGULATOR"/>
    <property type="match status" value="1"/>
</dbReference>
<keyword evidence="3" id="KW-0238">DNA-binding</keyword>
<gene>
    <name evidence="9" type="ORF">AGRA3207_002691</name>
</gene>
<dbReference type="InterPro" id="IPR058245">
    <property type="entry name" value="NreC/VraR/RcsB-like_REC"/>
</dbReference>
<keyword evidence="1 5" id="KW-0597">Phosphoprotein</keyword>
<keyword evidence="4" id="KW-0804">Transcription</keyword>
<reference evidence="9" key="1">
    <citation type="submission" date="2020-07" db="EMBL/GenBank/DDBJ databases">
        <authorList>
            <person name="Tarantini F.S."/>
            <person name="Hong K.W."/>
            <person name="Chan K.G."/>
        </authorList>
    </citation>
    <scope>NUCLEOTIDE SEQUENCE</scope>
    <source>
        <strain evidence="9">32-07</strain>
    </source>
</reference>
<feature type="domain" description="HTH luxR-type" evidence="7">
    <location>
        <begin position="156"/>
        <end position="221"/>
    </location>
</feature>
<name>A0ABX8QSV8_9ACTN</name>
<sequence>MHPNWRDDQRLRVVIVDDHPIFREGLRAALESADDVAVVAEAASAQEAVSVTAATSPDVVLMDLDLGCPQSSGIHAIQRLVAELPPVAILVLTTSSDDGDLLATLRAGANGYLVKGACRQEVLHAVRTVAGGGAVFGSGIATRITALLTGGHRHGAESAFPMLTTREREILALLARGKDNRDIARTLFIADKTVRNHVSRIFEKLQVNNRSAAVARARDAGLGDPDDRAVQAAGAQRR</sequence>
<accession>A0ABX8QSV8</accession>
<keyword evidence="10" id="KW-1185">Reference proteome</keyword>
<dbReference type="Pfam" id="PF00196">
    <property type="entry name" value="GerE"/>
    <property type="match status" value="1"/>
</dbReference>
<proteinExistence type="predicted"/>
<dbReference type="InterPro" id="IPR016032">
    <property type="entry name" value="Sig_transdc_resp-reg_C-effctor"/>
</dbReference>
<dbReference type="PROSITE" id="PS00622">
    <property type="entry name" value="HTH_LUXR_1"/>
    <property type="match status" value="1"/>
</dbReference>
<feature type="region of interest" description="Disordered" evidence="6">
    <location>
        <begin position="217"/>
        <end position="238"/>
    </location>
</feature>
<dbReference type="Gene3D" id="3.40.50.2300">
    <property type="match status" value="1"/>
</dbReference>
<protein>
    <submittedName>
        <fullName evidence="9">Response regulator transcription factor</fullName>
    </submittedName>
</protein>
<evidence type="ECO:0000259" key="7">
    <source>
        <dbReference type="PROSITE" id="PS50043"/>
    </source>
</evidence>
<evidence type="ECO:0000313" key="10">
    <source>
        <dbReference type="Proteomes" id="UP001049518"/>
    </source>
</evidence>
<evidence type="ECO:0000256" key="4">
    <source>
        <dbReference type="ARBA" id="ARBA00023163"/>
    </source>
</evidence>
<evidence type="ECO:0000259" key="8">
    <source>
        <dbReference type="PROSITE" id="PS50110"/>
    </source>
</evidence>